<dbReference type="InterPro" id="IPR007891">
    <property type="entry name" value="CHASE3"/>
</dbReference>
<evidence type="ECO:0000259" key="7">
    <source>
        <dbReference type="PROSITE" id="PS50111"/>
    </source>
</evidence>
<feature type="domain" description="HAMP" evidence="8">
    <location>
        <begin position="295"/>
        <end position="338"/>
    </location>
</feature>
<dbReference type="InterPro" id="IPR051310">
    <property type="entry name" value="MCP_chemotaxis"/>
</dbReference>
<dbReference type="Pfam" id="PF00015">
    <property type="entry name" value="MCPsignal"/>
    <property type="match status" value="1"/>
</dbReference>
<evidence type="ECO:0000256" key="4">
    <source>
        <dbReference type="PROSITE-ProRule" id="PRU00284"/>
    </source>
</evidence>
<comment type="subcellular location">
    <subcellularLocation>
        <location evidence="1">Membrane</location>
    </subcellularLocation>
</comment>
<keyword evidence="2" id="KW-0145">Chemotaxis</keyword>
<feature type="region of interest" description="Disordered" evidence="5">
    <location>
        <begin position="344"/>
        <end position="365"/>
    </location>
</feature>
<dbReference type="InterPro" id="IPR004089">
    <property type="entry name" value="MCPsignal_dom"/>
</dbReference>
<dbReference type="GO" id="GO:0006935">
    <property type="term" value="P:chemotaxis"/>
    <property type="evidence" value="ECO:0007669"/>
    <property type="project" value="UniProtKB-KW"/>
</dbReference>
<dbReference type="PRINTS" id="PR00260">
    <property type="entry name" value="CHEMTRNSDUCR"/>
</dbReference>
<keyword evidence="10" id="KW-1185">Reference proteome</keyword>
<dbReference type="FunFam" id="1.10.287.950:FF:000001">
    <property type="entry name" value="Methyl-accepting chemotaxis sensory transducer"/>
    <property type="match status" value="1"/>
</dbReference>
<dbReference type="CDD" id="cd11386">
    <property type="entry name" value="MCP_signal"/>
    <property type="match status" value="1"/>
</dbReference>
<organism evidence="9 10">
    <name type="scientific">Rhizobium skierniewicense</name>
    <dbReference type="NCBI Taxonomy" id="984260"/>
    <lineage>
        <taxon>Bacteria</taxon>
        <taxon>Pseudomonadati</taxon>
        <taxon>Pseudomonadota</taxon>
        <taxon>Alphaproteobacteria</taxon>
        <taxon>Hyphomicrobiales</taxon>
        <taxon>Rhizobiaceae</taxon>
        <taxon>Rhizobium/Agrobacterium group</taxon>
        <taxon>Rhizobium</taxon>
    </lineage>
</organism>
<comment type="caution">
    <text evidence="9">The sequence shown here is derived from an EMBL/GenBank/DDBJ whole genome shotgun (WGS) entry which is preliminary data.</text>
</comment>
<protein>
    <submittedName>
        <fullName evidence="9">Methyl-accepting chemotaxis protein</fullName>
    </submittedName>
</protein>
<feature type="domain" description="HAMP" evidence="8">
    <location>
        <begin position="205"/>
        <end position="258"/>
    </location>
</feature>
<dbReference type="Pfam" id="PF05227">
    <property type="entry name" value="CHASE3"/>
    <property type="match status" value="1"/>
</dbReference>
<dbReference type="PANTHER" id="PTHR43531:SF11">
    <property type="entry name" value="METHYL-ACCEPTING CHEMOTAXIS PROTEIN 3"/>
    <property type="match status" value="1"/>
</dbReference>
<feature type="region of interest" description="Disordered" evidence="5">
    <location>
        <begin position="263"/>
        <end position="285"/>
    </location>
</feature>
<dbReference type="GO" id="GO:0004888">
    <property type="term" value="F:transmembrane signaling receptor activity"/>
    <property type="evidence" value="ECO:0007669"/>
    <property type="project" value="InterPro"/>
</dbReference>
<dbReference type="SMART" id="SM00304">
    <property type="entry name" value="HAMP"/>
    <property type="match status" value="2"/>
</dbReference>
<dbReference type="RefSeq" id="WP_183894802.1">
    <property type="nucleotide sequence ID" value="NZ_JACIDV010000003.1"/>
</dbReference>
<dbReference type="GO" id="GO:0016020">
    <property type="term" value="C:membrane"/>
    <property type="evidence" value="ECO:0007669"/>
    <property type="project" value="UniProtKB-SubCell"/>
</dbReference>
<dbReference type="Pfam" id="PF00672">
    <property type="entry name" value="HAMP"/>
    <property type="match status" value="1"/>
</dbReference>
<dbReference type="EMBL" id="JACIDV010000003">
    <property type="protein sequence ID" value="MBB3945331.1"/>
    <property type="molecule type" value="Genomic_DNA"/>
</dbReference>
<evidence type="ECO:0000256" key="5">
    <source>
        <dbReference type="SAM" id="MobiDB-lite"/>
    </source>
</evidence>
<sequence length="607" mass="64752">MLANWNISRKLLVAFASIFAVVLVLCGIVYFSLAHIEKATAQNRETQDVLKTADAILANLVENQNAMRGYVASTNGEFIERINKQTASIPPLVTQLAKQLGPDEANGVIGPLQEAIDNFNVEMAATTAAVQSGNRLEETRQNIAKTARLTKIRDVIGKLTISKQEASAKRAEALASTFNTAIATLAIGGATAALVALSMGILLSKAIGKPVVSMTSAMVELANGNTEIIVPAIGRKDEIGAMANTVEIFRSNAVANLRLEREAQSQRDISERQRIQSAEQDRIRSEEMEQATSGLGEGLRHLAGGNLAFQLLKPFAPDFETLRNDFNVAVSQLAQTLRAVSEATDGLDNGTREVSSSAENLSKRTERQAASLEETAAALDQITVNVSNSSKRADEARRIALQANESATDSGRVVSNAVDAMQRIEQSSGQISNIIGVIDEIAFQTNLLALNAGVEAARAGEAGKGFAVVAQEVRELAQRSAKAAKEIKDLIRNSSVEVQDGVKLVSETGTALKTIESYVAIINDHMRSIASSAKEQSVGLSEVNTAVNQMDQVTQQNAAMVEEMSAAGVTLASESGRLRQSVMQFQLTESGKTSGYRNTPSVAQRVA</sequence>
<dbReference type="AlphaFoldDB" id="A0A7W6CDQ7"/>
<dbReference type="SUPFAM" id="SSF58104">
    <property type="entry name" value="Methyl-accepting chemotaxis protein (MCP) signaling domain"/>
    <property type="match status" value="1"/>
</dbReference>
<dbReference type="Proteomes" id="UP000565286">
    <property type="component" value="Unassembled WGS sequence"/>
</dbReference>
<dbReference type="SMART" id="SM00283">
    <property type="entry name" value="MA"/>
    <property type="match status" value="1"/>
</dbReference>
<evidence type="ECO:0000313" key="10">
    <source>
        <dbReference type="Proteomes" id="UP000565286"/>
    </source>
</evidence>
<keyword evidence="4" id="KW-0807">Transducer</keyword>
<accession>A0A7W6CDQ7</accession>
<keyword evidence="6" id="KW-0812">Transmembrane</keyword>
<evidence type="ECO:0000313" key="9">
    <source>
        <dbReference type="EMBL" id="MBB3945331.1"/>
    </source>
</evidence>
<dbReference type="PANTHER" id="PTHR43531">
    <property type="entry name" value="PROTEIN ICFG"/>
    <property type="match status" value="1"/>
</dbReference>
<dbReference type="PROSITE" id="PS50885">
    <property type="entry name" value="HAMP"/>
    <property type="match status" value="2"/>
</dbReference>
<dbReference type="Gene3D" id="1.10.287.950">
    <property type="entry name" value="Methyl-accepting chemotaxis protein"/>
    <property type="match status" value="1"/>
</dbReference>
<evidence type="ECO:0000256" key="3">
    <source>
        <dbReference type="ARBA" id="ARBA00029447"/>
    </source>
</evidence>
<gene>
    <name evidence="9" type="ORF">GGQ73_001264</name>
</gene>
<feature type="domain" description="Methyl-accepting transducer" evidence="7">
    <location>
        <begin position="343"/>
        <end position="572"/>
    </location>
</feature>
<keyword evidence="6" id="KW-0472">Membrane</keyword>
<name>A0A7W6CDQ7_9HYPH</name>
<dbReference type="GO" id="GO:0007165">
    <property type="term" value="P:signal transduction"/>
    <property type="evidence" value="ECO:0007669"/>
    <property type="project" value="UniProtKB-KW"/>
</dbReference>
<dbReference type="InterPro" id="IPR003660">
    <property type="entry name" value="HAMP_dom"/>
</dbReference>
<evidence type="ECO:0000256" key="6">
    <source>
        <dbReference type="SAM" id="Phobius"/>
    </source>
</evidence>
<evidence type="ECO:0000256" key="2">
    <source>
        <dbReference type="ARBA" id="ARBA00022500"/>
    </source>
</evidence>
<dbReference type="PROSITE" id="PS50111">
    <property type="entry name" value="CHEMOTAXIS_TRANSDUC_2"/>
    <property type="match status" value="1"/>
</dbReference>
<evidence type="ECO:0000256" key="1">
    <source>
        <dbReference type="ARBA" id="ARBA00004370"/>
    </source>
</evidence>
<feature type="transmembrane region" description="Helical" evidence="6">
    <location>
        <begin position="12"/>
        <end position="34"/>
    </location>
</feature>
<dbReference type="Gene3D" id="6.10.340.10">
    <property type="match status" value="1"/>
</dbReference>
<evidence type="ECO:0000259" key="8">
    <source>
        <dbReference type="PROSITE" id="PS50885"/>
    </source>
</evidence>
<comment type="similarity">
    <text evidence="3">Belongs to the methyl-accepting chemotaxis (MCP) protein family.</text>
</comment>
<reference evidence="9 10" key="1">
    <citation type="submission" date="2020-08" db="EMBL/GenBank/DDBJ databases">
        <title>Genomic Encyclopedia of Type Strains, Phase IV (KMG-IV): sequencing the most valuable type-strain genomes for metagenomic binning, comparative biology and taxonomic classification.</title>
        <authorList>
            <person name="Goeker M."/>
        </authorList>
    </citation>
    <scope>NUCLEOTIDE SEQUENCE [LARGE SCALE GENOMIC DNA]</scope>
    <source>
        <strain evidence="9 10">DSM 26438</strain>
    </source>
</reference>
<dbReference type="InterPro" id="IPR004090">
    <property type="entry name" value="Chemotax_Me-accpt_rcpt"/>
</dbReference>
<keyword evidence="6" id="KW-1133">Transmembrane helix</keyword>
<dbReference type="SUPFAM" id="SSF158472">
    <property type="entry name" value="HAMP domain-like"/>
    <property type="match status" value="1"/>
</dbReference>
<proteinExistence type="inferred from homology"/>